<dbReference type="InterPro" id="IPR036397">
    <property type="entry name" value="RNaseH_sf"/>
</dbReference>
<dbReference type="SUPFAM" id="SSF53098">
    <property type="entry name" value="Ribonuclease H-like"/>
    <property type="match status" value="1"/>
</dbReference>
<comment type="caution">
    <text evidence="2">The sequence shown here is derived from an EMBL/GenBank/DDBJ whole genome shotgun (WGS) entry which is preliminary data.</text>
</comment>
<dbReference type="Pfam" id="PF13276">
    <property type="entry name" value="HTH_21"/>
    <property type="match status" value="1"/>
</dbReference>
<dbReference type="Pfam" id="PF00665">
    <property type="entry name" value="rve"/>
    <property type="match status" value="1"/>
</dbReference>
<accession>A0A369Q3I2</accession>
<protein>
    <submittedName>
        <fullName evidence="2">IS3 family transposase</fullName>
    </submittedName>
</protein>
<dbReference type="Proteomes" id="UP000253961">
    <property type="component" value="Unassembled WGS sequence"/>
</dbReference>
<sequence>MYRFIAEHKAIYPVEKMSSFFGISSSSYHKWAKDPVGFWKQQDSELLAKLREVCSMSLWRYGSPRIAKELNADGIRVSLPRIARLMGRNGINSIMKRKYRVTTNSNHLYPVNENLLLGDFSTRGPGQKWVSDITYIRTAEGWPYLTVIMNLADRKIVGWSMDNSMSAGSTVVAAWEMATRNRPVSGELMFHSDRGIQYASHVVERYTNIDERYGKAEIEEKRIIIGSMYPENICFDGVEHRTARLSEPLVLILLINSALKGKKNGKGSNSMNLSHQVARRGIEPLFPE</sequence>
<dbReference type="OrthoDB" id="9815231at2"/>
<dbReference type="GO" id="GO:0003676">
    <property type="term" value="F:nucleic acid binding"/>
    <property type="evidence" value="ECO:0007669"/>
    <property type="project" value="InterPro"/>
</dbReference>
<evidence type="ECO:0000313" key="2">
    <source>
        <dbReference type="EMBL" id="RDC57576.1"/>
    </source>
</evidence>
<dbReference type="InterPro" id="IPR001584">
    <property type="entry name" value="Integrase_cat-core"/>
</dbReference>
<keyword evidence="3" id="KW-1185">Reference proteome</keyword>
<dbReference type="Gene3D" id="3.30.420.10">
    <property type="entry name" value="Ribonuclease H-like superfamily/Ribonuclease H"/>
    <property type="match status" value="1"/>
</dbReference>
<feature type="domain" description="Integrase catalytic" evidence="1">
    <location>
        <begin position="121"/>
        <end position="214"/>
    </location>
</feature>
<dbReference type="GO" id="GO:0015074">
    <property type="term" value="P:DNA integration"/>
    <property type="evidence" value="ECO:0007669"/>
    <property type="project" value="InterPro"/>
</dbReference>
<evidence type="ECO:0000313" key="3">
    <source>
        <dbReference type="Proteomes" id="UP000253961"/>
    </source>
</evidence>
<dbReference type="EMBL" id="QPKV01000003">
    <property type="protein sequence ID" value="RDC57576.1"/>
    <property type="molecule type" value="Genomic_DNA"/>
</dbReference>
<reference evidence="2 3" key="1">
    <citation type="submission" date="2018-07" db="EMBL/GenBank/DDBJ databases">
        <title>Pedobacter sp. nov., isolated from soil.</title>
        <authorList>
            <person name="Zhou L.Y."/>
            <person name="Du Z.J."/>
        </authorList>
    </citation>
    <scope>NUCLEOTIDE SEQUENCE [LARGE SCALE GENOMIC DNA]</scope>
    <source>
        <strain evidence="2 3">JDX94</strain>
    </source>
</reference>
<gene>
    <name evidence="2" type="ORF">DU508_08545</name>
</gene>
<organism evidence="2 3">
    <name type="scientific">Pedobacter chinensis</name>
    <dbReference type="NCBI Taxonomy" id="2282421"/>
    <lineage>
        <taxon>Bacteria</taxon>
        <taxon>Pseudomonadati</taxon>
        <taxon>Bacteroidota</taxon>
        <taxon>Sphingobacteriia</taxon>
        <taxon>Sphingobacteriales</taxon>
        <taxon>Sphingobacteriaceae</taxon>
        <taxon>Pedobacter</taxon>
    </lineage>
</organism>
<dbReference type="AlphaFoldDB" id="A0A369Q3I2"/>
<evidence type="ECO:0000259" key="1">
    <source>
        <dbReference type="PROSITE" id="PS50994"/>
    </source>
</evidence>
<name>A0A369Q3I2_9SPHI</name>
<dbReference type="PANTHER" id="PTHR46889">
    <property type="entry name" value="TRANSPOSASE INSF FOR INSERTION SEQUENCE IS3B-RELATED"/>
    <property type="match status" value="1"/>
</dbReference>
<dbReference type="InterPro" id="IPR048020">
    <property type="entry name" value="Transpos_IS3"/>
</dbReference>
<dbReference type="InterPro" id="IPR050900">
    <property type="entry name" value="Transposase_IS3/IS150/IS904"/>
</dbReference>
<dbReference type="PANTHER" id="PTHR46889:SF4">
    <property type="entry name" value="TRANSPOSASE INSO FOR INSERTION SEQUENCE ELEMENT IS911B-RELATED"/>
    <property type="match status" value="1"/>
</dbReference>
<dbReference type="PROSITE" id="PS50994">
    <property type="entry name" value="INTEGRASE"/>
    <property type="match status" value="1"/>
</dbReference>
<dbReference type="InterPro" id="IPR012337">
    <property type="entry name" value="RNaseH-like_sf"/>
</dbReference>
<dbReference type="NCBIfam" id="NF033516">
    <property type="entry name" value="transpos_IS3"/>
    <property type="match status" value="1"/>
</dbReference>
<dbReference type="InterPro" id="IPR025948">
    <property type="entry name" value="HTH-like_dom"/>
</dbReference>
<proteinExistence type="predicted"/>